<dbReference type="EMBL" id="FPBA01000021">
    <property type="protein sequence ID" value="SFT98173.1"/>
    <property type="molecule type" value="Genomic_DNA"/>
</dbReference>
<proteinExistence type="predicted"/>
<dbReference type="STRING" id="1296565.SAMN05660657_04403"/>
<dbReference type="RefSeq" id="WP_093582857.1">
    <property type="nucleotide sequence ID" value="NZ_FPBA01000021.1"/>
</dbReference>
<dbReference type="OrthoDB" id="535891at2"/>
<sequence length="1130" mass="120024">MAGTDFVVNLARTLREVLRPLEEAVATPDTFRLLLLDHGWRVAEDADDPVQVFVAALGFERRLADLVEALDGRVGVNDLAMEDALDTLDAAIALFAVLHDLTTDQPTGPTPLDRPEFWRTFPVDLAATLFANHLELHHPALFASLLLAGVIELQPVAADRTPGRIGYTRIELRWERLSQLIADPAVLAAEVYGWGGPLDHEKLTARLERAAHAFGIPASRRMAHHPLMMTYFAADNPALDRLREVQVPLVSWREVDGAHVELGLSLLPIPPADQPRLAPNGLLVSLYAEGDFGTTIPAGGLFELELAGGLAADSAVGVELRPGSVTPRLAGAPAVLDAGAILRGAPLKPWLLVGGRDTSRVEVADVAFGLQLQGSATAPDLRVVLGTTVLRAVLDLAGDDDFLSLLLEGKAPSLTVGLTLVWSSRHGLILQGSGSLAVAIATSIQLGRVKITQLEFEAVTSGSGLAVGASARIEAELGPVLLSIDGAGVELGFQPLNGGPPGAFGDLDLSLGSRPPRGAGMVVAAGPVSGGGFVGYDEGSGRYSGALALRLQQVSVRAVGVLDTRLPGGQPGFSLLVMLSARFFPGIQLGFGVTLIKVGGLVGVNRRIDVDALHERYASGTARRLLSSEDPLRDLPAALTELDAVFPPAERVCVVGPTLQLQWAKIVTLDVGVFLEFPGPTRAVVLGTAQASVENPLAEGPLLRLRCDFVGVLDLVHSTFAFDAVLVNSRLLETFPVTGGLMLRASWGAEPYTLFSAGGFHPEFAPGSLVVPRTLTRLALSSGSADSALRLRLEGYFAITPNTVQFGASAEVVAQLKGDLRVRGFFQFDALIRLEPFHFEAPFSVGMQVQWRGRTFAGITVSGTLSGPGPVRFTARACIEVMWIDICASKTFELGSDAPPTVSPVSSALDVLAAELRDPANLRATGEDVRVSLRPLPSSPRPVLPPTGIVWEQTRAPLGLLLERFEGSPLRRVETITASGAEVSGEELDWFAPGSFTELTEAEALTRRSFERLPSGVRLGTGPDAVSIEISHPVEVEEIRLPAPEPPRRRAEPLEAPRWLVEAALVREGRLDGGRRAPEIEIRPELWQVLDLAGQPLAAATGEAQAHQLARAARNAVAVPVGDLLTLTDL</sequence>
<dbReference type="Pfam" id="PF20248">
    <property type="entry name" value="DUF6603"/>
    <property type="match status" value="1"/>
</dbReference>
<reference evidence="3" key="1">
    <citation type="submission" date="2016-10" db="EMBL/GenBank/DDBJ databases">
        <authorList>
            <person name="Varghese N."/>
            <person name="Submissions S."/>
        </authorList>
    </citation>
    <scope>NUCLEOTIDE SEQUENCE [LARGE SCALE GENOMIC DNA]</scope>
    <source>
        <strain evidence="3">DSM 46136</strain>
    </source>
</reference>
<dbReference type="InterPro" id="IPR046538">
    <property type="entry name" value="DUF6603"/>
</dbReference>
<name>A0A1I7CFJ7_9ACTN</name>
<evidence type="ECO:0000313" key="3">
    <source>
        <dbReference type="Proteomes" id="UP000199546"/>
    </source>
</evidence>
<protein>
    <recommendedName>
        <fullName evidence="1">DUF6603 domain-containing protein</fullName>
    </recommendedName>
</protein>
<dbReference type="Proteomes" id="UP000199546">
    <property type="component" value="Unassembled WGS sequence"/>
</dbReference>
<dbReference type="AlphaFoldDB" id="A0A1I7CFJ7"/>
<accession>A0A1I7CFJ7</accession>
<keyword evidence="3" id="KW-1185">Reference proteome</keyword>
<organism evidence="2 3">
    <name type="scientific">Geodermatophilus amargosae</name>
    <dbReference type="NCBI Taxonomy" id="1296565"/>
    <lineage>
        <taxon>Bacteria</taxon>
        <taxon>Bacillati</taxon>
        <taxon>Actinomycetota</taxon>
        <taxon>Actinomycetes</taxon>
        <taxon>Geodermatophilales</taxon>
        <taxon>Geodermatophilaceae</taxon>
        <taxon>Geodermatophilus</taxon>
    </lineage>
</organism>
<gene>
    <name evidence="2" type="ORF">SAMN05660657_04403</name>
</gene>
<feature type="domain" description="DUF6603" evidence="1">
    <location>
        <begin position="445"/>
        <end position="1002"/>
    </location>
</feature>
<evidence type="ECO:0000313" key="2">
    <source>
        <dbReference type="EMBL" id="SFT98173.1"/>
    </source>
</evidence>
<evidence type="ECO:0000259" key="1">
    <source>
        <dbReference type="Pfam" id="PF20248"/>
    </source>
</evidence>